<dbReference type="GO" id="GO:0000976">
    <property type="term" value="F:transcription cis-regulatory region binding"/>
    <property type="evidence" value="ECO:0007669"/>
    <property type="project" value="TreeGrafter"/>
</dbReference>
<dbReference type="PANTHER" id="PTHR30126">
    <property type="entry name" value="HTH-TYPE TRANSCRIPTIONAL REGULATOR"/>
    <property type="match status" value="1"/>
</dbReference>
<protein>
    <submittedName>
        <fullName evidence="6">LysR family transcriptional regulator</fullName>
    </submittedName>
</protein>
<name>A0A4R2L8X0_9GAMM</name>
<dbReference type="Pfam" id="PF03466">
    <property type="entry name" value="LysR_substrate"/>
    <property type="match status" value="1"/>
</dbReference>
<evidence type="ECO:0000256" key="3">
    <source>
        <dbReference type="ARBA" id="ARBA00023125"/>
    </source>
</evidence>
<accession>A0A4R2L8X0</accession>
<dbReference type="RefSeq" id="WP_240624351.1">
    <property type="nucleotide sequence ID" value="NZ_QQSW01000009.1"/>
</dbReference>
<dbReference type="GO" id="GO:0003700">
    <property type="term" value="F:DNA-binding transcription factor activity"/>
    <property type="evidence" value="ECO:0007669"/>
    <property type="project" value="InterPro"/>
</dbReference>
<feature type="domain" description="HTH lysR-type" evidence="5">
    <location>
        <begin position="5"/>
        <end position="62"/>
    </location>
</feature>
<keyword evidence="2" id="KW-0805">Transcription regulation</keyword>
<evidence type="ECO:0000256" key="2">
    <source>
        <dbReference type="ARBA" id="ARBA00023015"/>
    </source>
</evidence>
<proteinExistence type="inferred from homology"/>
<dbReference type="Gene3D" id="3.40.190.290">
    <property type="match status" value="1"/>
</dbReference>
<dbReference type="InterPro" id="IPR005119">
    <property type="entry name" value="LysR_subst-bd"/>
</dbReference>
<dbReference type="InterPro" id="IPR036390">
    <property type="entry name" value="WH_DNA-bd_sf"/>
</dbReference>
<dbReference type="Pfam" id="PF00126">
    <property type="entry name" value="HTH_1"/>
    <property type="match status" value="1"/>
</dbReference>
<comment type="caution">
    <text evidence="6">The sequence shown here is derived from an EMBL/GenBank/DDBJ whole genome shotgun (WGS) entry which is preliminary data.</text>
</comment>
<keyword evidence="7" id="KW-1185">Reference proteome</keyword>
<dbReference type="Proteomes" id="UP000294980">
    <property type="component" value="Unassembled WGS sequence"/>
</dbReference>
<organism evidence="6 7">
    <name type="scientific">Chromatocurvus halotolerans</name>
    <dbReference type="NCBI Taxonomy" id="1132028"/>
    <lineage>
        <taxon>Bacteria</taxon>
        <taxon>Pseudomonadati</taxon>
        <taxon>Pseudomonadota</taxon>
        <taxon>Gammaproteobacteria</taxon>
        <taxon>Cellvibrionales</taxon>
        <taxon>Halieaceae</taxon>
        <taxon>Chromatocurvus</taxon>
    </lineage>
</organism>
<dbReference type="PROSITE" id="PS50931">
    <property type="entry name" value="HTH_LYSR"/>
    <property type="match status" value="1"/>
</dbReference>
<dbReference type="SUPFAM" id="SSF46785">
    <property type="entry name" value="Winged helix' DNA-binding domain"/>
    <property type="match status" value="1"/>
</dbReference>
<dbReference type="PRINTS" id="PR00039">
    <property type="entry name" value="HTHLYSR"/>
</dbReference>
<dbReference type="InterPro" id="IPR036388">
    <property type="entry name" value="WH-like_DNA-bd_sf"/>
</dbReference>
<evidence type="ECO:0000313" key="7">
    <source>
        <dbReference type="Proteomes" id="UP000294980"/>
    </source>
</evidence>
<dbReference type="EMBL" id="SLWX01000007">
    <property type="protein sequence ID" value="TCO75665.1"/>
    <property type="molecule type" value="Genomic_DNA"/>
</dbReference>
<dbReference type="FunFam" id="1.10.10.10:FF:000001">
    <property type="entry name" value="LysR family transcriptional regulator"/>
    <property type="match status" value="1"/>
</dbReference>
<dbReference type="Gene3D" id="1.10.10.10">
    <property type="entry name" value="Winged helix-like DNA-binding domain superfamily/Winged helix DNA-binding domain"/>
    <property type="match status" value="1"/>
</dbReference>
<keyword evidence="4" id="KW-0804">Transcription</keyword>
<evidence type="ECO:0000259" key="5">
    <source>
        <dbReference type="PROSITE" id="PS50931"/>
    </source>
</evidence>
<keyword evidence="3" id="KW-0238">DNA-binding</keyword>
<gene>
    <name evidence="6" type="ORF">EV688_10783</name>
</gene>
<dbReference type="SUPFAM" id="SSF53850">
    <property type="entry name" value="Periplasmic binding protein-like II"/>
    <property type="match status" value="1"/>
</dbReference>
<sequence>MSADLDLHNLRAFRAIAETGSFSAAAMRLHLSQPAISKRIALLEAHLGVTLFDRVGRRVLLTEAGSALLPHATAIELSFAAAEQAVRDLDGEVSGRLHLGTSHHIGLHRLPPILSAFTRAYPDVRLDIQFLDSEQAYAALAAGDIELAIATLAPQDSRQLASHALWQDPLDFMVAADHPLASSSETTLMALSNHAAVLPGLETFTGQRVSRCFDAAELQLQVAMSTNYLETLRMMAAVGLGWTVLPRRMQDRSLRCLAVKGVQLERTLGYAIHRQRSPSRAASALIEALRRAGDGAIRH</sequence>
<evidence type="ECO:0000313" key="6">
    <source>
        <dbReference type="EMBL" id="TCO75665.1"/>
    </source>
</evidence>
<dbReference type="AlphaFoldDB" id="A0A4R2L8X0"/>
<dbReference type="PANTHER" id="PTHR30126:SF81">
    <property type="entry name" value="HTH-TYPE TRANSCRIPTIONAL REGULATOR ILVY"/>
    <property type="match status" value="1"/>
</dbReference>
<dbReference type="InterPro" id="IPR000847">
    <property type="entry name" value="LysR_HTH_N"/>
</dbReference>
<reference evidence="6 7" key="1">
    <citation type="submission" date="2019-03" db="EMBL/GenBank/DDBJ databases">
        <title>Genomic Encyclopedia of Type Strains, Phase IV (KMG-IV): sequencing the most valuable type-strain genomes for metagenomic binning, comparative biology and taxonomic classification.</title>
        <authorList>
            <person name="Goeker M."/>
        </authorList>
    </citation>
    <scope>NUCLEOTIDE SEQUENCE [LARGE SCALE GENOMIC DNA]</scope>
    <source>
        <strain evidence="6 7">DSM 23344</strain>
    </source>
</reference>
<comment type="similarity">
    <text evidence="1">Belongs to the LysR transcriptional regulatory family.</text>
</comment>
<evidence type="ECO:0000256" key="1">
    <source>
        <dbReference type="ARBA" id="ARBA00009437"/>
    </source>
</evidence>
<dbReference type="CDD" id="cd05466">
    <property type="entry name" value="PBP2_LTTR_substrate"/>
    <property type="match status" value="1"/>
</dbReference>
<evidence type="ECO:0000256" key="4">
    <source>
        <dbReference type="ARBA" id="ARBA00023163"/>
    </source>
</evidence>